<accession>A0AAW2F2E4</accession>
<feature type="compositionally biased region" description="Basic and acidic residues" evidence="1">
    <location>
        <begin position="14"/>
        <end position="33"/>
    </location>
</feature>
<evidence type="ECO:0000313" key="3">
    <source>
        <dbReference type="Proteomes" id="UP001430953"/>
    </source>
</evidence>
<reference evidence="2 3" key="1">
    <citation type="submission" date="2023-03" db="EMBL/GenBank/DDBJ databases">
        <title>High recombination rates correlate with genetic variation in Cardiocondyla obscurior ants.</title>
        <authorList>
            <person name="Errbii M."/>
        </authorList>
    </citation>
    <scope>NUCLEOTIDE SEQUENCE [LARGE SCALE GENOMIC DNA]</scope>
    <source>
        <strain evidence="2">Alpha-2009</strain>
        <tissue evidence="2">Whole body</tissue>
    </source>
</reference>
<keyword evidence="3" id="KW-1185">Reference proteome</keyword>
<proteinExistence type="predicted"/>
<evidence type="ECO:0000256" key="1">
    <source>
        <dbReference type="SAM" id="MobiDB-lite"/>
    </source>
</evidence>
<dbReference type="EMBL" id="JADYXP020000015">
    <property type="protein sequence ID" value="KAL0109009.1"/>
    <property type="molecule type" value="Genomic_DNA"/>
</dbReference>
<comment type="caution">
    <text evidence="2">The sequence shown here is derived from an EMBL/GenBank/DDBJ whole genome shotgun (WGS) entry which is preliminary data.</text>
</comment>
<dbReference type="AlphaFoldDB" id="A0AAW2F2E4"/>
<evidence type="ECO:0000313" key="2">
    <source>
        <dbReference type="EMBL" id="KAL0109009.1"/>
    </source>
</evidence>
<sequence length="192" mass="21907">MRKREHNATRPARQKTENSKNRAVDERGEDGLRDFPAFHPRPPVIVIGLSSAEKSGKRWVTLVRADQSQRFIDRLIANDPREPWRSRDPPTTCSATVFATDIEVSAAWRDDDTSHLRGGAGPGRASCIGGATLSHRLISSTPLAFMQIDDKRKFTLRDWSRNLVYQLLDESKNALATLQCYNTDTRYTYYRR</sequence>
<feature type="region of interest" description="Disordered" evidence="1">
    <location>
        <begin position="1"/>
        <end position="37"/>
    </location>
</feature>
<organism evidence="2 3">
    <name type="scientific">Cardiocondyla obscurior</name>
    <dbReference type="NCBI Taxonomy" id="286306"/>
    <lineage>
        <taxon>Eukaryota</taxon>
        <taxon>Metazoa</taxon>
        <taxon>Ecdysozoa</taxon>
        <taxon>Arthropoda</taxon>
        <taxon>Hexapoda</taxon>
        <taxon>Insecta</taxon>
        <taxon>Pterygota</taxon>
        <taxon>Neoptera</taxon>
        <taxon>Endopterygota</taxon>
        <taxon>Hymenoptera</taxon>
        <taxon>Apocrita</taxon>
        <taxon>Aculeata</taxon>
        <taxon>Formicoidea</taxon>
        <taxon>Formicidae</taxon>
        <taxon>Myrmicinae</taxon>
        <taxon>Cardiocondyla</taxon>
    </lineage>
</organism>
<name>A0AAW2F2E4_9HYME</name>
<dbReference type="Proteomes" id="UP001430953">
    <property type="component" value="Unassembled WGS sequence"/>
</dbReference>
<protein>
    <submittedName>
        <fullName evidence="2">Uncharacterized protein</fullName>
    </submittedName>
</protein>
<gene>
    <name evidence="2" type="ORF">PUN28_014242</name>
</gene>